<dbReference type="InterPro" id="IPR010982">
    <property type="entry name" value="Lambda_DNA-bd_dom_sf"/>
</dbReference>
<name>A0ABS1LP02_9MICO</name>
<dbReference type="PANTHER" id="PTHR35010">
    <property type="entry name" value="BLL4672 PROTEIN-RELATED"/>
    <property type="match status" value="1"/>
</dbReference>
<accession>A0ABS1LP02</accession>
<dbReference type="Gene3D" id="1.10.260.40">
    <property type="entry name" value="lambda repressor-like DNA-binding domains"/>
    <property type="match status" value="1"/>
</dbReference>
<sequence length="291" mass="32447">MRRRSRPGEGPPEPGTGRATRGTRAHTVFMPMETRADFAKYLRSRRAMVAAPEQRAAGRVSRRRVPGLRRQELAEAAGISVDYYTRLEQGRAPRPSRGVLTALARAVGLTAAERNYLFRLAGEVPPEPLAPDSELRPGLRRLLRCLDDTVPVTVHDGRLDVVARNAAATEILGSLPTEGRFRRNIVWHGFMATARVVLGDEGAHKYAQWATAELRAAMGRYPGDEYLRSLRADLSTTSVAFQNYWALGEVSVTQSAEKHLYHPARGWQVFQSEMLHDAERDHWVVIYAPAG</sequence>
<organism evidence="3 4">
    <name type="scientific">Myceligenerans indicum</name>
    <dbReference type="NCBI Taxonomy" id="2593663"/>
    <lineage>
        <taxon>Bacteria</taxon>
        <taxon>Bacillati</taxon>
        <taxon>Actinomycetota</taxon>
        <taxon>Actinomycetes</taxon>
        <taxon>Micrococcales</taxon>
        <taxon>Promicromonosporaceae</taxon>
        <taxon>Myceligenerans</taxon>
    </lineage>
</organism>
<dbReference type="Proteomes" id="UP000675409">
    <property type="component" value="Unassembled WGS sequence"/>
</dbReference>
<dbReference type="CDD" id="cd00093">
    <property type="entry name" value="HTH_XRE"/>
    <property type="match status" value="1"/>
</dbReference>
<feature type="domain" description="HTH cro/C1-type" evidence="2">
    <location>
        <begin position="67"/>
        <end position="114"/>
    </location>
</feature>
<dbReference type="SMART" id="SM00530">
    <property type="entry name" value="HTH_XRE"/>
    <property type="match status" value="1"/>
</dbReference>
<proteinExistence type="predicted"/>
<dbReference type="Pfam" id="PF17765">
    <property type="entry name" value="MLTR_LBD"/>
    <property type="match status" value="1"/>
</dbReference>
<reference evidence="3 4" key="1">
    <citation type="journal article" date="2021" name="Arch. Microbiol.">
        <title>Myceligenerans indicum sp. nov., an actinobacterium isolated from mangrove sediment of Sundarbans, India.</title>
        <authorList>
            <person name="Asha K."/>
            <person name="Bhadury P."/>
        </authorList>
    </citation>
    <scope>NUCLEOTIDE SEQUENCE [LARGE SCALE GENOMIC DNA]</scope>
    <source>
        <strain evidence="3 4">I2</strain>
    </source>
</reference>
<dbReference type="InterPro" id="IPR001387">
    <property type="entry name" value="Cro/C1-type_HTH"/>
</dbReference>
<dbReference type="InterPro" id="IPR041413">
    <property type="entry name" value="MLTR_LBD"/>
</dbReference>
<dbReference type="SUPFAM" id="SSF47413">
    <property type="entry name" value="lambda repressor-like DNA-binding domains"/>
    <property type="match status" value="1"/>
</dbReference>
<keyword evidence="4" id="KW-1185">Reference proteome</keyword>
<dbReference type="PANTHER" id="PTHR35010:SF2">
    <property type="entry name" value="BLL4672 PROTEIN"/>
    <property type="match status" value="1"/>
</dbReference>
<evidence type="ECO:0000313" key="3">
    <source>
        <dbReference type="EMBL" id="MBL0887954.1"/>
    </source>
</evidence>
<protein>
    <submittedName>
        <fullName evidence="3">Helix-turn-helix domain-containing protein</fullName>
    </submittedName>
</protein>
<feature type="region of interest" description="Disordered" evidence="1">
    <location>
        <begin position="1"/>
        <end position="25"/>
    </location>
</feature>
<evidence type="ECO:0000313" key="4">
    <source>
        <dbReference type="Proteomes" id="UP000675409"/>
    </source>
</evidence>
<evidence type="ECO:0000256" key="1">
    <source>
        <dbReference type="SAM" id="MobiDB-lite"/>
    </source>
</evidence>
<comment type="caution">
    <text evidence="3">The sequence shown here is derived from an EMBL/GenBank/DDBJ whole genome shotgun (WGS) entry which is preliminary data.</text>
</comment>
<dbReference type="PROSITE" id="PS50943">
    <property type="entry name" value="HTH_CROC1"/>
    <property type="match status" value="1"/>
</dbReference>
<gene>
    <name evidence="3" type="ORF">HGK34_16975</name>
</gene>
<dbReference type="Pfam" id="PF13560">
    <property type="entry name" value="HTH_31"/>
    <property type="match status" value="1"/>
</dbReference>
<dbReference type="EMBL" id="JABBYC010000040">
    <property type="protein sequence ID" value="MBL0887954.1"/>
    <property type="molecule type" value="Genomic_DNA"/>
</dbReference>
<dbReference type="Gene3D" id="3.30.450.180">
    <property type="match status" value="1"/>
</dbReference>
<evidence type="ECO:0000259" key="2">
    <source>
        <dbReference type="PROSITE" id="PS50943"/>
    </source>
</evidence>